<name>A0A6I3X967_9BURK</name>
<comment type="caution">
    <text evidence="1">The sequence shown here is derived from an EMBL/GenBank/DDBJ whole genome shotgun (WGS) entry which is preliminary data.</text>
</comment>
<keyword evidence="2" id="KW-1185">Reference proteome</keyword>
<dbReference type="AlphaFoldDB" id="A0A6I3X967"/>
<proteinExistence type="predicted"/>
<evidence type="ECO:0000313" key="2">
    <source>
        <dbReference type="Proteomes" id="UP000431684"/>
    </source>
</evidence>
<evidence type="ECO:0000313" key="1">
    <source>
        <dbReference type="EMBL" id="MUI11140.1"/>
    </source>
</evidence>
<protein>
    <submittedName>
        <fullName evidence="1">Uncharacterized protein</fullName>
    </submittedName>
</protein>
<gene>
    <name evidence="1" type="ORF">GJV26_01325</name>
</gene>
<reference evidence="1 2" key="1">
    <citation type="submission" date="2019-11" db="EMBL/GenBank/DDBJ databases">
        <title>Draft Genome Sequences of Six Type Strains of the Genus Massilia.</title>
        <authorList>
            <person name="Miess H."/>
            <person name="Frediansyah A."/>
            <person name="Goeker M."/>
            <person name="Gross H."/>
        </authorList>
    </citation>
    <scope>NUCLEOTIDE SEQUENCE [LARGE SCALE GENOMIC DNA]</scope>
    <source>
        <strain evidence="1 2">DSM 17513</strain>
    </source>
</reference>
<dbReference type="Proteomes" id="UP000431684">
    <property type="component" value="Unassembled WGS sequence"/>
</dbReference>
<dbReference type="EMBL" id="WNWM01000002">
    <property type="protein sequence ID" value="MUI11140.1"/>
    <property type="molecule type" value="Genomic_DNA"/>
</dbReference>
<organism evidence="1 2">
    <name type="scientific">Pseudoduganella dura</name>
    <dbReference type="NCBI Taxonomy" id="321982"/>
    <lineage>
        <taxon>Bacteria</taxon>
        <taxon>Pseudomonadati</taxon>
        <taxon>Pseudomonadota</taxon>
        <taxon>Betaproteobacteria</taxon>
        <taxon>Burkholderiales</taxon>
        <taxon>Oxalobacteraceae</taxon>
        <taxon>Telluria group</taxon>
        <taxon>Pseudoduganella</taxon>
    </lineage>
</organism>
<accession>A0A6I3X967</accession>
<dbReference type="RefSeq" id="WP_155706996.1">
    <property type="nucleotide sequence ID" value="NZ_BMWU01000041.1"/>
</dbReference>
<sequence>MTAILASWSRAYPAMPNRENPVPNPAMALNAQGQSPAVITLPGLASLRFIGLAGREFDWFGSGSIGLACLPDRLELASLTPAK</sequence>